<gene>
    <name evidence="3" type="ORF">B0T25DRAFT_144612</name>
</gene>
<name>A0AAJ0HLX9_9PEZI</name>
<dbReference type="Proteomes" id="UP001275084">
    <property type="component" value="Unassembled WGS sequence"/>
</dbReference>
<evidence type="ECO:0000256" key="2">
    <source>
        <dbReference type="SAM" id="Phobius"/>
    </source>
</evidence>
<feature type="region of interest" description="Disordered" evidence="1">
    <location>
        <begin position="1"/>
        <end position="53"/>
    </location>
</feature>
<reference evidence="3" key="1">
    <citation type="journal article" date="2023" name="Mol. Phylogenet. Evol.">
        <title>Genome-scale phylogeny and comparative genomics of the fungal order Sordariales.</title>
        <authorList>
            <person name="Hensen N."/>
            <person name="Bonometti L."/>
            <person name="Westerberg I."/>
            <person name="Brannstrom I.O."/>
            <person name="Guillou S."/>
            <person name="Cros-Aarteil S."/>
            <person name="Calhoun S."/>
            <person name="Haridas S."/>
            <person name="Kuo A."/>
            <person name="Mondo S."/>
            <person name="Pangilinan J."/>
            <person name="Riley R."/>
            <person name="LaButti K."/>
            <person name="Andreopoulos B."/>
            <person name="Lipzen A."/>
            <person name="Chen C."/>
            <person name="Yan M."/>
            <person name="Daum C."/>
            <person name="Ng V."/>
            <person name="Clum A."/>
            <person name="Steindorff A."/>
            <person name="Ohm R.A."/>
            <person name="Martin F."/>
            <person name="Silar P."/>
            <person name="Natvig D.O."/>
            <person name="Lalanne C."/>
            <person name="Gautier V."/>
            <person name="Ament-Velasquez S.L."/>
            <person name="Kruys A."/>
            <person name="Hutchinson M.I."/>
            <person name="Powell A.J."/>
            <person name="Barry K."/>
            <person name="Miller A.N."/>
            <person name="Grigoriev I.V."/>
            <person name="Debuchy R."/>
            <person name="Gladieux P."/>
            <person name="Hiltunen Thoren M."/>
            <person name="Johannesson H."/>
        </authorList>
    </citation>
    <scope>NUCLEOTIDE SEQUENCE</scope>
    <source>
        <strain evidence="3">CBS 955.72</strain>
    </source>
</reference>
<dbReference type="PANTHER" id="PTHR41390:SF1">
    <property type="entry name" value="NADH-UBIQUINONE OXIDOREDUCTASE 213 KDA SUBUNIT"/>
    <property type="match status" value="1"/>
</dbReference>
<dbReference type="AlphaFoldDB" id="A0AAJ0HLX9"/>
<feature type="compositionally biased region" description="Polar residues" evidence="1">
    <location>
        <begin position="26"/>
        <end position="40"/>
    </location>
</feature>
<keyword evidence="2" id="KW-1133">Transmembrane helix</keyword>
<proteinExistence type="predicted"/>
<evidence type="ECO:0000313" key="3">
    <source>
        <dbReference type="EMBL" id="KAK3357019.1"/>
    </source>
</evidence>
<feature type="transmembrane region" description="Helical" evidence="2">
    <location>
        <begin position="153"/>
        <end position="171"/>
    </location>
</feature>
<evidence type="ECO:0000313" key="4">
    <source>
        <dbReference type="Proteomes" id="UP001275084"/>
    </source>
</evidence>
<comment type="caution">
    <text evidence="3">The sequence shown here is derived from an EMBL/GenBank/DDBJ whole genome shotgun (WGS) entry which is preliminary data.</text>
</comment>
<organism evidence="3 4">
    <name type="scientific">Lasiosphaeria hispida</name>
    <dbReference type="NCBI Taxonomy" id="260671"/>
    <lineage>
        <taxon>Eukaryota</taxon>
        <taxon>Fungi</taxon>
        <taxon>Dikarya</taxon>
        <taxon>Ascomycota</taxon>
        <taxon>Pezizomycotina</taxon>
        <taxon>Sordariomycetes</taxon>
        <taxon>Sordariomycetidae</taxon>
        <taxon>Sordariales</taxon>
        <taxon>Lasiosphaeriaceae</taxon>
        <taxon>Lasiosphaeria</taxon>
    </lineage>
</organism>
<keyword evidence="4" id="KW-1185">Reference proteome</keyword>
<feature type="transmembrane region" description="Helical" evidence="2">
    <location>
        <begin position="89"/>
        <end position="109"/>
    </location>
</feature>
<protein>
    <submittedName>
        <fullName evidence="3">Uncharacterized protein</fullName>
    </submittedName>
</protein>
<keyword evidence="2" id="KW-0472">Membrane</keyword>
<accession>A0AAJ0HLX9</accession>
<dbReference type="EMBL" id="JAUIQD010000003">
    <property type="protein sequence ID" value="KAK3357019.1"/>
    <property type="molecule type" value="Genomic_DNA"/>
</dbReference>
<evidence type="ECO:0000256" key="1">
    <source>
        <dbReference type="SAM" id="MobiDB-lite"/>
    </source>
</evidence>
<dbReference type="PANTHER" id="PTHR41390">
    <property type="entry name" value="CHROMOSOME 7, WHOLE GENOME SHOTGUN SEQUENCE"/>
    <property type="match status" value="1"/>
</dbReference>
<keyword evidence="2" id="KW-0812">Transmembrane</keyword>
<sequence>MKRVVGPRPEGEGGGEVEEKEATPTAHATEQQPRQKSVSTRRPEPEGPRTILPPEFMNIIKPAFTVGALTGVTGMITGGAMGIVRGLSVPLFGTVMGAQWFILGFSFSGSRKVAMNVLVSDNEPKGRDKVKASTMAGCFTGIVGGSLRGPRNIIPGAIMFSIFGAGGQAIINSVNWSRKPQGQGILFSKWSPVTPLTDQEYEKMLEEKLLRVDAQIAIIDEDLKELRASGLKSEESEK</sequence>
<reference evidence="3" key="2">
    <citation type="submission" date="2023-06" db="EMBL/GenBank/DDBJ databases">
        <authorList>
            <consortium name="Lawrence Berkeley National Laboratory"/>
            <person name="Haridas S."/>
            <person name="Hensen N."/>
            <person name="Bonometti L."/>
            <person name="Westerberg I."/>
            <person name="Brannstrom I.O."/>
            <person name="Guillou S."/>
            <person name="Cros-Aarteil S."/>
            <person name="Calhoun S."/>
            <person name="Kuo A."/>
            <person name="Mondo S."/>
            <person name="Pangilinan J."/>
            <person name="Riley R."/>
            <person name="Labutti K."/>
            <person name="Andreopoulos B."/>
            <person name="Lipzen A."/>
            <person name="Chen C."/>
            <person name="Yanf M."/>
            <person name="Daum C."/>
            <person name="Ng V."/>
            <person name="Clum A."/>
            <person name="Steindorff A."/>
            <person name="Ohm R."/>
            <person name="Martin F."/>
            <person name="Silar P."/>
            <person name="Natvig D."/>
            <person name="Lalanne C."/>
            <person name="Gautier V."/>
            <person name="Ament-Velasquez S.L."/>
            <person name="Kruys A."/>
            <person name="Hutchinson M.I."/>
            <person name="Powell A.J."/>
            <person name="Barry K."/>
            <person name="Miller A.N."/>
            <person name="Grigoriev I.V."/>
            <person name="Debuchy R."/>
            <person name="Gladieux P."/>
            <person name="Thoren M.H."/>
            <person name="Johannesson H."/>
        </authorList>
    </citation>
    <scope>NUCLEOTIDE SEQUENCE</scope>
    <source>
        <strain evidence="3">CBS 955.72</strain>
    </source>
</reference>